<keyword evidence="4" id="KW-1185">Reference proteome</keyword>
<feature type="transmembrane region" description="Helical" evidence="2">
    <location>
        <begin position="32"/>
        <end position="52"/>
    </location>
</feature>
<name>A0A417Y8A2_9ACTN</name>
<gene>
    <name evidence="3" type="ORF">D0Z08_02560</name>
</gene>
<feature type="region of interest" description="Disordered" evidence="1">
    <location>
        <begin position="1"/>
        <end position="24"/>
    </location>
</feature>
<organism evidence="3 4">
    <name type="scientific">Nocardioides immobilis</name>
    <dbReference type="NCBI Taxonomy" id="2049295"/>
    <lineage>
        <taxon>Bacteria</taxon>
        <taxon>Bacillati</taxon>
        <taxon>Actinomycetota</taxon>
        <taxon>Actinomycetes</taxon>
        <taxon>Propionibacteriales</taxon>
        <taxon>Nocardioidaceae</taxon>
        <taxon>Nocardioides</taxon>
    </lineage>
</organism>
<evidence type="ECO:0000256" key="1">
    <source>
        <dbReference type="SAM" id="MobiDB-lite"/>
    </source>
</evidence>
<keyword evidence="2" id="KW-0472">Membrane</keyword>
<dbReference type="AlphaFoldDB" id="A0A417Y8A2"/>
<reference evidence="3 4" key="1">
    <citation type="submission" date="2018-09" db="EMBL/GenBank/DDBJ databases">
        <title>Genome sequencing of Nocardioides immobilis CCTCC AB 2017083 for comparison to Nocardioides silvaticus.</title>
        <authorList>
            <person name="Li C."/>
            <person name="Wang G."/>
        </authorList>
    </citation>
    <scope>NUCLEOTIDE SEQUENCE [LARGE SCALE GENOMIC DNA]</scope>
    <source>
        <strain evidence="3 4">CCTCC AB 2017083</strain>
    </source>
</reference>
<evidence type="ECO:0000313" key="3">
    <source>
        <dbReference type="EMBL" id="RHW28751.1"/>
    </source>
</evidence>
<keyword evidence="2" id="KW-1133">Transmembrane helix</keyword>
<feature type="compositionally biased region" description="Polar residues" evidence="1">
    <location>
        <begin position="1"/>
        <end position="12"/>
    </location>
</feature>
<dbReference type="EMBL" id="QXGH01000009">
    <property type="protein sequence ID" value="RHW28751.1"/>
    <property type="molecule type" value="Genomic_DNA"/>
</dbReference>
<accession>A0A417Y8A2</accession>
<evidence type="ECO:0000313" key="4">
    <source>
        <dbReference type="Proteomes" id="UP000283644"/>
    </source>
</evidence>
<evidence type="ECO:0000256" key="2">
    <source>
        <dbReference type="SAM" id="Phobius"/>
    </source>
</evidence>
<feature type="region of interest" description="Disordered" evidence="1">
    <location>
        <begin position="55"/>
        <end position="100"/>
    </location>
</feature>
<keyword evidence="2" id="KW-0812">Transmembrane</keyword>
<protein>
    <submittedName>
        <fullName evidence="3">Uncharacterized protein</fullName>
    </submittedName>
</protein>
<comment type="caution">
    <text evidence="3">The sequence shown here is derived from an EMBL/GenBank/DDBJ whole genome shotgun (WGS) entry which is preliminary data.</text>
</comment>
<dbReference type="Proteomes" id="UP000283644">
    <property type="component" value="Unassembled WGS sequence"/>
</dbReference>
<proteinExistence type="predicted"/>
<sequence length="287" mass="30578">MLSQEAEMTNATRPDLDGLISGGQGRRRRRNLTVLGGAAAAVVLVGGGIFGITQLGSDDDDIPPAEDPSVAETSDAPVDEGPPPYVDRNGLPLEPGTYRKTVGFNDTRDIQADLTFGDGWDASGDPFTGTTDRDWAVLAIYQLESLPGESACVAVRSGAEPWGQPGRPAGETTQEVARQLTTLPGATVLEPPERGEAFGYPAHHLQVRIVDSCDDVYVVANATDGGHGISYYQSLNQRDRVVVIDFQVVDVDGTPIVVELVHHREATQETVARATAVRDSITFVLAE</sequence>